<gene>
    <name evidence="1" type="ORF">JE024_36015</name>
</gene>
<dbReference type="InterPro" id="IPR046200">
    <property type="entry name" value="DUF6233"/>
</dbReference>
<dbReference type="Proteomes" id="UP000664109">
    <property type="component" value="Unassembled WGS sequence"/>
</dbReference>
<proteinExistence type="predicted"/>
<reference evidence="1 2" key="1">
    <citation type="journal article" date="2016" name="Arch. Microbiol.">
        <title>Streptomyces zhihengii sp. nov., isolated from rhizospheric soil of Psammosilene tunicoides.</title>
        <authorList>
            <person name="Huang M.J."/>
            <person name="Fei J.J."/>
            <person name="Salam N."/>
            <person name="Kim C.J."/>
            <person name="Hozzein W.N."/>
            <person name="Xiao M."/>
            <person name="Huang H.Q."/>
            <person name="Li W.J."/>
        </authorList>
    </citation>
    <scope>NUCLEOTIDE SEQUENCE [LARGE SCALE GENOMIC DNA]</scope>
    <source>
        <strain evidence="1 2">YIM T102</strain>
    </source>
</reference>
<organism evidence="1 2">
    <name type="scientific">Streptomyces zhihengii</name>
    <dbReference type="NCBI Taxonomy" id="1818004"/>
    <lineage>
        <taxon>Bacteria</taxon>
        <taxon>Bacillati</taxon>
        <taxon>Actinomycetota</taxon>
        <taxon>Actinomycetes</taxon>
        <taxon>Kitasatosporales</taxon>
        <taxon>Streptomycetaceae</taxon>
        <taxon>Streptomyces</taxon>
    </lineage>
</organism>
<name>A0ABS2V2C3_9ACTN</name>
<evidence type="ECO:0000313" key="2">
    <source>
        <dbReference type="Proteomes" id="UP000664109"/>
    </source>
</evidence>
<dbReference type="Pfam" id="PF19746">
    <property type="entry name" value="DUF6233"/>
    <property type="match status" value="1"/>
</dbReference>
<keyword evidence="2" id="KW-1185">Reference proteome</keyword>
<dbReference type="RefSeq" id="WP_205378047.1">
    <property type="nucleotide sequence ID" value="NZ_JAFEJA010000002.1"/>
</dbReference>
<evidence type="ECO:0000313" key="1">
    <source>
        <dbReference type="EMBL" id="MBM9623992.1"/>
    </source>
</evidence>
<accession>A0ABS2V2C3</accession>
<protein>
    <submittedName>
        <fullName evidence="1">Uncharacterized protein</fullName>
    </submittedName>
</protein>
<dbReference type="EMBL" id="JAFEJA010000002">
    <property type="protein sequence ID" value="MBM9623992.1"/>
    <property type="molecule type" value="Genomic_DNA"/>
</dbReference>
<sequence length="94" mass="10363">MQILSWVRERIADLERQDRERRAGEERRRPPVPAWVIETGIGADRPRPYVHVGGCHMAGCRVYPAAREEAAAAAADGVEACTHCQADTLLGRVG</sequence>
<comment type="caution">
    <text evidence="1">The sequence shown here is derived from an EMBL/GenBank/DDBJ whole genome shotgun (WGS) entry which is preliminary data.</text>
</comment>